<dbReference type="PANTHER" id="PTHR13234">
    <property type="entry name" value="GAMMA-INTERFERON INDUCIBLE LYSOSOMAL THIOL REDUCTASE GILT"/>
    <property type="match status" value="1"/>
</dbReference>
<keyword evidence="3" id="KW-0964">Secreted</keyword>
<feature type="signal peptide" evidence="6">
    <location>
        <begin position="1"/>
        <end position="19"/>
    </location>
</feature>
<feature type="chain" id="PRO_5035233207" description="Gamma-interferon-inducible lysosomal thiol reductase" evidence="6">
    <location>
        <begin position="20"/>
        <end position="229"/>
    </location>
</feature>
<dbReference type="Proteomes" id="UP000708208">
    <property type="component" value="Unassembled WGS sequence"/>
</dbReference>
<protein>
    <recommendedName>
        <fullName evidence="9">Gamma-interferon-inducible lysosomal thiol reductase</fullName>
    </recommendedName>
</protein>
<sequence length="229" mass="25875">MRIILSVFLLVLSASQGLGAEETPRTKISVYYESLCGDSRRFIKNQLYPLMRSPIGKYVDLELVPYGKATTSGSNGNYEFSCQHGEPECLGNRVHSCALSKLTKSQALDFVHCSMASSYPPEAGQECSNQLNLDFDPIKTCSTSKDGDELLATNGRKTHGLSPKLYFVPWIVFDGKWSEELMERSLQNLRTVVCEKIGEDLCSETTENRGSRRVRRRITTLNRRRRIHK</sequence>
<organism evidence="7 8">
    <name type="scientific">Allacma fusca</name>
    <dbReference type="NCBI Taxonomy" id="39272"/>
    <lineage>
        <taxon>Eukaryota</taxon>
        <taxon>Metazoa</taxon>
        <taxon>Ecdysozoa</taxon>
        <taxon>Arthropoda</taxon>
        <taxon>Hexapoda</taxon>
        <taxon>Collembola</taxon>
        <taxon>Symphypleona</taxon>
        <taxon>Sminthuridae</taxon>
        <taxon>Allacma</taxon>
    </lineage>
</organism>
<gene>
    <name evidence="7" type="ORF">AFUS01_LOCUS16223</name>
</gene>
<evidence type="ECO:0000313" key="8">
    <source>
        <dbReference type="Proteomes" id="UP000708208"/>
    </source>
</evidence>
<comment type="similarity">
    <text evidence="2">Belongs to the GILT family.</text>
</comment>
<dbReference type="PANTHER" id="PTHR13234:SF8">
    <property type="entry name" value="GAMMA-INTERFERON-INDUCIBLE LYSOSOMAL THIOL REDUCTASE"/>
    <property type="match status" value="1"/>
</dbReference>
<evidence type="ECO:0000256" key="2">
    <source>
        <dbReference type="ARBA" id="ARBA00005679"/>
    </source>
</evidence>
<dbReference type="OrthoDB" id="958254at2759"/>
<evidence type="ECO:0000256" key="4">
    <source>
        <dbReference type="ARBA" id="ARBA00022729"/>
    </source>
</evidence>
<dbReference type="GO" id="GO:0016671">
    <property type="term" value="F:oxidoreductase activity, acting on a sulfur group of donors, disulfide as acceptor"/>
    <property type="evidence" value="ECO:0007669"/>
    <property type="project" value="InterPro"/>
</dbReference>
<keyword evidence="4 6" id="KW-0732">Signal</keyword>
<comment type="subcellular location">
    <subcellularLocation>
        <location evidence="1">Secreted</location>
    </subcellularLocation>
</comment>
<reference evidence="7" key="1">
    <citation type="submission" date="2021-06" db="EMBL/GenBank/DDBJ databases">
        <authorList>
            <person name="Hodson N. C."/>
            <person name="Mongue J. A."/>
            <person name="Jaron S. K."/>
        </authorList>
    </citation>
    <scope>NUCLEOTIDE SEQUENCE</scope>
</reference>
<proteinExistence type="inferred from homology"/>
<accession>A0A8J2JVL6</accession>
<evidence type="ECO:0008006" key="9">
    <source>
        <dbReference type="Google" id="ProtNLM"/>
    </source>
</evidence>
<keyword evidence="8" id="KW-1185">Reference proteome</keyword>
<dbReference type="GO" id="GO:0005576">
    <property type="term" value="C:extracellular region"/>
    <property type="evidence" value="ECO:0007669"/>
    <property type="project" value="UniProtKB-SubCell"/>
</dbReference>
<dbReference type="Pfam" id="PF03227">
    <property type="entry name" value="GILT"/>
    <property type="match status" value="1"/>
</dbReference>
<evidence type="ECO:0000256" key="3">
    <source>
        <dbReference type="ARBA" id="ARBA00022525"/>
    </source>
</evidence>
<dbReference type="EMBL" id="CAJVCH010147870">
    <property type="protein sequence ID" value="CAG7727377.1"/>
    <property type="molecule type" value="Genomic_DNA"/>
</dbReference>
<evidence type="ECO:0000256" key="1">
    <source>
        <dbReference type="ARBA" id="ARBA00004613"/>
    </source>
</evidence>
<dbReference type="AlphaFoldDB" id="A0A8J2JVL6"/>
<evidence type="ECO:0000256" key="6">
    <source>
        <dbReference type="SAM" id="SignalP"/>
    </source>
</evidence>
<evidence type="ECO:0000313" key="7">
    <source>
        <dbReference type="EMBL" id="CAG7727377.1"/>
    </source>
</evidence>
<name>A0A8J2JVL6_9HEXA</name>
<comment type="caution">
    <text evidence="7">The sequence shown here is derived from an EMBL/GenBank/DDBJ whole genome shotgun (WGS) entry which is preliminary data.</text>
</comment>
<keyword evidence="5" id="KW-0325">Glycoprotein</keyword>
<dbReference type="InterPro" id="IPR004911">
    <property type="entry name" value="Interferon-induced_GILT"/>
</dbReference>
<evidence type="ECO:0000256" key="5">
    <source>
        <dbReference type="ARBA" id="ARBA00023180"/>
    </source>
</evidence>